<keyword evidence="2" id="KW-1185">Reference proteome</keyword>
<organism evidence="1 2">
    <name type="scientific">Flagellimonas marinaquae</name>
    <dbReference type="NCBI Taxonomy" id="254955"/>
    <lineage>
        <taxon>Bacteria</taxon>
        <taxon>Pseudomonadati</taxon>
        <taxon>Bacteroidota</taxon>
        <taxon>Flavobacteriia</taxon>
        <taxon>Flavobacteriales</taxon>
        <taxon>Flavobacteriaceae</taxon>
        <taxon>Flagellimonas</taxon>
    </lineage>
</organism>
<evidence type="ECO:0000313" key="1">
    <source>
        <dbReference type="EMBL" id="BDW91980.1"/>
    </source>
</evidence>
<reference evidence="1 2" key="1">
    <citation type="submission" date="2023-01" db="EMBL/GenBank/DDBJ databases">
        <title>Complete genome sequence of Muricauda aquimarina strain IFOP_LL357.</title>
        <authorList>
            <person name="Gajardo G."/>
            <person name="Ueki S."/>
            <person name="Maruyama F."/>
        </authorList>
    </citation>
    <scope>NUCLEOTIDE SEQUENCE [LARGE SCALE GENOMIC DNA]</scope>
    <source>
        <strain evidence="1 2">IFOP_LL357</strain>
    </source>
</reference>
<dbReference type="Proteomes" id="UP001330184">
    <property type="component" value="Chromosome"/>
</dbReference>
<dbReference type="EMBL" id="AP027268">
    <property type="protein sequence ID" value="BDW91980.1"/>
    <property type="molecule type" value="Genomic_DNA"/>
</dbReference>
<dbReference type="AlphaFoldDB" id="A0AA48HHY7"/>
<evidence type="ECO:0000313" key="2">
    <source>
        <dbReference type="Proteomes" id="UP001330184"/>
    </source>
</evidence>
<accession>A0AA48HHY7</accession>
<dbReference type="RefSeq" id="WP_293298993.1">
    <property type="nucleotide sequence ID" value="NZ_AP027268.1"/>
</dbReference>
<name>A0AA48HHY7_9FLAO</name>
<proteinExistence type="predicted"/>
<gene>
    <name evidence="1" type="ORF">MACH07_08120</name>
</gene>
<sequence length="193" mass="22844">MAQIFTKIGYRFLLGTIFLTASQTFSQIDPAVSNRLNGFMRENCTTTFNEISSTPVENILKYKVFHIVQETQNMYGEKKKNINEFIVIDTGQKVASFERVQANTSLPELTDYIREDFILDQESAHEFQSLLDYIYPIEDWKPDHREYFQKNGKWYFLRDAYFRTKQGFEVTVDIQGRITDICYKMKWNDSESK</sequence>
<protein>
    <submittedName>
        <fullName evidence="1">Uncharacterized protein</fullName>
    </submittedName>
</protein>